<comment type="subcellular location">
    <subcellularLocation>
        <location evidence="1">Cell outer membrane</location>
    </subcellularLocation>
</comment>
<evidence type="ECO:0000256" key="3">
    <source>
        <dbReference type="ARBA" id="ARBA00022679"/>
    </source>
</evidence>
<feature type="signal peptide" evidence="8">
    <location>
        <begin position="1"/>
        <end position="29"/>
    </location>
</feature>
<dbReference type="NCBIfam" id="NF008271">
    <property type="entry name" value="PRK11045.1"/>
    <property type="match status" value="1"/>
</dbReference>
<reference evidence="9" key="1">
    <citation type="submission" date="2021-04" db="EMBL/GenBank/DDBJ databases">
        <authorList>
            <person name="Hornung B."/>
        </authorList>
    </citation>
    <scope>NUCLEOTIDE SEQUENCE</scope>
    <source>
        <strain evidence="9">G5G6</strain>
    </source>
</reference>
<dbReference type="SUPFAM" id="SSF56925">
    <property type="entry name" value="OMPA-like"/>
    <property type="match status" value="1"/>
</dbReference>
<evidence type="ECO:0000256" key="4">
    <source>
        <dbReference type="ARBA" id="ARBA00022729"/>
    </source>
</evidence>
<evidence type="ECO:0000256" key="1">
    <source>
        <dbReference type="ARBA" id="ARBA00004442"/>
    </source>
</evidence>
<sequence length="191" mass="21834">MITHIIFRTVTRLLAMYLVTAMVTGPAFADEPATSSWYDKAVQRLEATWKDGRTELYVPLHVYHVRSSYTREKINSFNETPWGLGIGKGAYDQDGDWHGVYVMEFKDSHSMPEYLGGYGYKTFWPLHDELKFGLGYAAFITARADIGHYTPIPGVLPMASLEYQRYSLDTIYLPGGHGRGNIFIFWGKVRF</sequence>
<dbReference type="AlphaFoldDB" id="A0A916J7V7"/>
<protein>
    <submittedName>
        <fullName evidence="9">Lipid A palmitoyltransferase PagP</fullName>
        <ecNumber evidence="9">2.3.1.251</ecNumber>
    </submittedName>
</protein>
<keyword evidence="4 8" id="KW-0732">Signal</keyword>
<keyword evidence="10" id="KW-1185">Reference proteome</keyword>
<evidence type="ECO:0000313" key="10">
    <source>
        <dbReference type="Proteomes" id="UP000742786"/>
    </source>
</evidence>
<dbReference type="GO" id="GO:0016746">
    <property type="term" value="F:acyltransferase activity"/>
    <property type="evidence" value="ECO:0007669"/>
    <property type="project" value="UniProtKB-KW"/>
</dbReference>
<dbReference type="Proteomes" id="UP000742786">
    <property type="component" value="Unassembled WGS sequence"/>
</dbReference>
<organism evidence="9 10">
    <name type="scientific">Georgfuchsia toluolica</name>
    <dbReference type="NCBI Taxonomy" id="424218"/>
    <lineage>
        <taxon>Bacteria</taxon>
        <taxon>Pseudomonadati</taxon>
        <taxon>Pseudomonadota</taxon>
        <taxon>Betaproteobacteria</taxon>
        <taxon>Nitrosomonadales</taxon>
        <taxon>Sterolibacteriaceae</taxon>
        <taxon>Georgfuchsia</taxon>
    </lineage>
</organism>
<dbReference type="EC" id="2.3.1.251" evidence="9"/>
<dbReference type="InterPro" id="IPR011250">
    <property type="entry name" value="OMP/PagP_B-barrel"/>
</dbReference>
<comment type="similarity">
    <text evidence="2">Belongs to the lipid A palmitoyltransferase family.</text>
</comment>
<dbReference type="EMBL" id="CAJQUM010000001">
    <property type="protein sequence ID" value="CAG4885090.1"/>
    <property type="molecule type" value="Genomic_DNA"/>
</dbReference>
<evidence type="ECO:0000256" key="6">
    <source>
        <dbReference type="ARBA" id="ARBA00023237"/>
    </source>
</evidence>
<keyword evidence="5" id="KW-0472">Membrane</keyword>
<proteinExistence type="inferred from homology"/>
<dbReference type="Pfam" id="PF07017">
    <property type="entry name" value="PagP"/>
    <property type="match status" value="1"/>
</dbReference>
<dbReference type="InterPro" id="IPR009746">
    <property type="entry name" value="LipidA_acyl_PagP"/>
</dbReference>
<evidence type="ECO:0000256" key="8">
    <source>
        <dbReference type="SAM" id="SignalP"/>
    </source>
</evidence>
<evidence type="ECO:0000313" key="9">
    <source>
        <dbReference type="EMBL" id="CAG4885090.1"/>
    </source>
</evidence>
<keyword evidence="6" id="KW-0998">Cell outer membrane</keyword>
<comment type="caution">
    <text evidence="9">The sequence shown here is derived from an EMBL/GenBank/DDBJ whole genome shotgun (WGS) entry which is preliminary data.</text>
</comment>
<dbReference type="GO" id="GO:0009279">
    <property type="term" value="C:cell outer membrane"/>
    <property type="evidence" value="ECO:0007669"/>
    <property type="project" value="UniProtKB-SubCell"/>
</dbReference>
<keyword evidence="7 9" id="KW-0012">Acyltransferase</keyword>
<feature type="chain" id="PRO_5036942971" evidence="8">
    <location>
        <begin position="30"/>
        <end position="191"/>
    </location>
</feature>
<dbReference type="Gene3D" id="2.40.160.20">
    <property type="match status" value="1"/>
</dbReference>
<gene>
    <name evidence="9" type="primary">pagP</name>
    <name evidence="9" type="ORF">GTOL_12973</name>
</gene>
<evidence type="ECO:0000256" key="2">
    <source>
        <dbReference type="ARBA" id="ARBA00006368"/>
    </source>
</evidence>
<evidence type="ECO:0000256" key="7">
    <source>
        <dbReference type="ARBA" id="ARBA00023315"/>
    </source>
</evidence>
<keyword evidence="3 9" id="KW-0808">Transferase</keyword>
<evidence type="ECO:0000256" key="5">
    <source>
        <dbReference type="ARBA" id="ARBA00023136"/>
    </source>
</evidence>
<accession>A0A916J7V7</accession>
<name>A0A916J7V7_9PROT</name>